<dbReference type="AlphaFoldDB" id="A0A0P0WZA0"/>
<organism evidence="2 3">
    <name type="scientific">Oryza sativa subsp. japonica</name>
    <name type="common">Rice</name>
    <dbReference type="NCBI Taxonomy" id="39947"/>
    <lineage>
        <taxon>Eukaryota</taxon>
        <taxon>Viridiplantae</taxon>
        <taxon>Streptophyta</taxon>
        <taxon>Embryophyta</taxon>
        <taxon>Tracheophyta</taxon>
        <taxon>Spermatophyta</taxon>
        <taxon>Magnoliopsida</taxon>
        <taxon>Liliopsida</taxon>
        <taxon>Poales</taxon>
        <taxon>Poaceae</taxon>
        <taxon>BOP clade</taxon>
        <taxon>Oryzoideae</taxon>
        <taxon>Oryzeae</taxon>
        <taxon>Oryzinae</taxon>
        <taxon>Oryza</taxon>
        <taxon>Oryza sativa</taxon>
    </lineage>
</organism>
<dbReference type="EMBL" id="AP014962">
    <property type="protein sequence ID" value="BAS98802.1"/>
    <property type="molecule type" value="Genomic_DNA"/>
</dbReference>
<gene>
    <name evidence="2" type="ordered locus">Os06g0640400</name>
    <name evidence="2" type="ORF">OSNPB_060640400</name>
</gene>
<feature type="region of interest" description="Disordered" evidence="1">
    <location>
        <begin position="28"/>
        <end position="86"/>
    </location>
</feature>
<evidence type="ECO:0000313" key="2">
    <source>
        <dbReference type="EMBL" id="BAS98802.1"/>
    </source>
</evidence>
<proteinExistence type="predicted"/>
<reference evidence="2 3" key="3">
    <citation type="journal article" date="2013" name="Rice">
        <title>Improvement of the Oryza sativa Nipponbare reference genome using next generation sequence and optical map data.</title>
        <authorList>
            <person name="Kawahara Y."/>
            <person name="de la Bastide M."/>
            <person name="Hamilton J.P."/>
            <person name="Kanamori H."/>
            <person name="McCombie W.R."/>
            <person name="Ouyang S."/>
            <person name="Schwartz D.C."/>
            <person name="Tanaka T."/>
            <person name="Wu J."/>
            <person name="Zhou S."/>
            <person name="Childs K.L."/>
            <person name="Davidson R.M."/>
            <person name="Lin H."/>
            <person name="Quesada-Ocampo L."/>
            <person name="Vaillancourt B."/>
            <person name="Sakai H."/>
            <person name="Lee S.S."/>
            <person name="Kim J."/>
            <person name="Numa H."/>
            <person name="Itoh T."/>
            <person name="Buell C.R."/>
            <person name="Matsumoto T."/>
        </authorList>
    </citation>
    <scope>NUCLEOTIDE SEQUENCE [LARGE SCALE GENOMIC DNA]</scope>
    <source>
        <strain evidence="3">cv. Nipponbare</strain>
    </source>
</reference>
<dbReference type="InParanoid" id="A0A0P0WZA0"/>
<dbReference type="Proteomes" id="UP000059680">
    <property type="component" value="Chromosome 6"/>
</dbReference>
<reference evidence="3" key="1">
    <citation type="journal article" date="2005" name="Nature">
        <title>The map-based sequence of the rice genome.</title>
        <authorList>
            <consortium name="International rice genome sequencing project (IRGSP)"/>
            <person name="Matsumoto T."/>
            <person name="Wu J."/>
            <person name="Kanamori H."/>
            <person name="Katayose Y."/>
            <person name="Fujisawa M."/>
            <person name="Namiki N."/>
            <person name="Mizuno H."/>
            <person name="Yamamoto K."/>
            <person name="Antonio B.A."/>
            <person name="Baba T."/>
            <person name="Sakata K."/>
            <person name="Nagamura Y."/>
            <person name="Aoki H."/>
            <person name="Arikawa K."/>
            <person name="Arita K."/>
            <person name="Bito T."/>
            <person name="Chiden Y."/>
            <person name="Fujitsuka N."/>
            <person name="Fukunaka R."/>
            <person name="Hamada M."/>
            <person name="Harada C."/>
            <person name="Hayashi A."/>
            <person name="Hijishita S."/>
            <person name="Honda M."/>
            <person name="Hosokawa S."/>
            <person name="Ichikawa Y."/>
            <person name="Idonuma A."/>
            <person name="Iijima M."/>
            <person name="Ikeda M."/>
            <person name="Ikeno M."/>
            <person name="Ito K."/>
            <person name="Ito S."/>
            <person name="Ito T."/>
            <person name="Ito Y."/>
            <person name="Ito Y."/>
            <person name="Iwabuchi A."/>
            <person name="Kamiya K."/>
            <person name="Karasawa W."/>
            <person name="Kurita K."/>
            <person name="Katagiri S."/>
            <person name="Kikuta A."/>
            <person name="Kobayashi H."/>
            <person name="Kobayashi N."/>
            <person name="Machita K."/>
            <person name="Maehara T."/>
            <person name="Masukawa M."/>
            <person name="Mizubayashi T."/>
            <person name="Mukai Y."/>
            <person name="Nagasaki H."/>
            <person name="Nagata Y."/>
            <person name="Naito S."/>
            <person name="Nakashima M."/>
            <person name="Nakama Y."/>
            <person name="Nakamichi Y."/>
            <person name="Nakamura M."/>
            <person name="Meguro A."/>
            <person name="Negishi M."/>
            <person name="Ohta I."/>
            <person name="Ohta T."/>
            <person name="Okamoto M."/>
            <person name="Ono N."/>
            <person name="Saji S."/>
            <person name="Sakaguchi M."/>
            <person name="Sakai K."/>
            <person name="Shibata M."/>
            <person name="Shimokawa T."/>
            <person name="Song J."/>
            <person name="Takazaki Y."/>
            <person name="Terasawa K."/>
            <person name="Tsugane M."/>
            <person name="Tsuji K."/>
            <person name="Ueda S."/>
            <person name="Waki K."/>
            <person name="Yamagata H."/>
            <person name="Yamamoto M."/>
            <person name="Yamamoto S."/>
            <person name="Yamane H."/>
            <person name="Yoshiki S."/>
            <person name="Yoshihara R."/>
            <person name="Yukawa K."/>
            <person name="Zhong H."/>
            <person name="Yano M."/>
            <person name="Yuan Q."/>
            <person name="Ouyang S."/>
            <person name="Liu J."/>
            <person name="Jones K.M."/>
            <person name="Gansberger K."/>
            <person name="Moffat K."/>
            <person name="Hill J."/>
            <person name="Bera J."/>
            <person name="Fadrosh D."/>
            <person name="Jin S."/>
            <person name="Johri S."/>
            <person name="Kim M."/>
            <person name="Overton L."/>
            <person name="Reardon M."/>
            <person name="Tsitrin T."/>
            <person name="Vuong H."/>
            <person name="Weaver B."/>
            <person name="Ciecko A."/>
            <person name="Tallon L."/>
            <person name="Jackson J."/>
            <person name="Pai G."/>
            <person name="Aken S.V."/>
            <person name="Utterback T."/>
            <person name="Reidmuller S."/>
            <person name="Feldblyum T."/>
            <person name="Hsiao J."/>
            <person name="Zismann V."/>
            <person name="Iobst S."/>
            <person name="de Vazeille A.R."/>
            <person name="Buell C.R."/>
            <person name="Ying K."/>
            <person name="Li Y."/>
            <person name="Lu T."/>
            <person name="Huang Y."/>
            <person name="Zhao Q."/>
            <person name="Feng Q."/>
            <person name="Zhang L."/>
            <person name="Zhu J."/>
            <person name="Weng Q."/>
            <person name="Mu J."/>
            <person name="Lu Y."/>
            <person name="Fan D."/>
            <person name="Liu Y."/>
            <person name="Guan J."/>
            <person name="Zhang Y."/>
            <person name="Yu S."/>
            <person name="Liu X."/>
            <person name="Zhang Y."/>
            <person name="Hong G."/>
            <person name="Han B."/>
            <person name="Choisne N."/>
            <person name="Demange N."/>
            <person name="Orjeda G."/>
            <person name="Samain S."/>
            <person name="Cattolico L."/>
            <person name="Pelletier E."/>
            <person name="Couloux A."/>
            <person name="Segurens B."/>
            <person name="Wincker P."/>
            <person name="D'Hont A."/>
            <person name="Scarpelli C."/>
            <person name="Weissenbach J."/>
            <person name="Salanoubat M."/>
            <person name="Quetier F."/>
            <person name="Yu Y."/>
            <person name="Kim H.R."/>
            <person name="Rambo T."/>
            <person name="Currie J."/>
            <person name="Collura K."/>
            <person name="Luo M."/>
            <person name="Yang T."/>
            <person name="Ammiraju J.S.S."/>
            <person name="Engler F."/>
            <person name="Soderlund C."/>
            <person name="Wing R.A."/>
            <person name="Palmer L.E."/>
            <person name="de la Bastide M."/>
            <person name="Spiegel L."/>
            <person name="Nascimento L."/>
            <person name="Zutavern T."/>
            <person name="O'Shaughnessy A."/>
            <person name="Dike S."/>
            <person name="Dedhia N."/>
            <person name="Preston R."/>
            <person name="Balija V."/>
            <person name="McCombie W.R."/>
            <person name="Chow T."/>
            <person name="Chen H."/>
            <person name="Chung M."/>
            <person name="Chen C."/>
            <person name="Shaw J."/>
            <person name="Wu H."/>
            <person name="Hsiao K."/>
            <person name="Chao Y."/>
            <person name="Chu M."/>
            <person name="Cheng C."/>
            <person name="Hour A."/>
            <person name="Lee P."/>
            <person name="Lin S."/>
            <person name="Lin Y."/>
            <person name="Liou J."/>
            <person name="Liu S."/>
            <person name="Hsing Y."/>
            <person name="Raghuvanshi S."/>
            <person name="Mohanty A."/>
            <person name="Bharti A.K."/>
            <person name="Gaur A."/>
            <person name="Gupta V."/>
            <person name="Kumar D."/>
            <person name="Ravi V."/>
            <person name="Vij S."/>
            <person name="Kapur A."/>
            <person name="Khurana P."/>
            <person name="Khurana P."/>
            <person name="Khurana J.P."/>
            <person name="Tyagi A.K."/>
            <person name="Gaikwad K."/>
            <person name="Singh A."/>
            <person name="Dalal V."/>
            <person name="Srivastava S."/>
            <person name="Dixit A."/>
            <person name="Pal A.K."/>
            <person name="Ghazi I.A."/>
            <person name="Yadav M."/>
            <person name="Pandit A."/>
            <person name="Bhargava A."/>
            <person name="Sureshbabu K."/>
            <person name="Batra K."/>
            <person name="Sharma T.R."/>
            <person name="Mohapatra T."/>
            <person name="Singh N.K."/>
            <person name="Messing J."/>
            <person name="Nelson A.B."/>
            <person name="Fuks G."/>
            <person name="Kavchok S."/>
            <person name="Keizer G."/>
            <person name="Linton E."/>
            <person name="Llaca V."/>
            <person name="Song R."/>
            <person name="Tanyolac B."/>
            <person name="Young S."/>
            <person name="Ho-Il K."/>
            <person name="Hahn J.H."/>
            <person name="Sangsakoo G."/>
            <person name="Vanavichit A."/>
            <person name="de Mattos Luiz.A.T."/>
            <person name="Zimmer P.D."/>
            <person name="Malone G."/>
            <person name="Dellagostin O."/>
            <person name="de Oliveira A.C."/>
            <person name="Bevan M."/>
            <person name="Bancroft I."/>
            <person name="Minx P."/>
            <person name="Cordum H."/>
            <person name="Wilson R."/>
            <person name="Cheng Z."/>
            <person name="Jin W."/>
            <person name="Jiang J."/>
            <person name="Leong S.A."/>
            <person name="Iwama H."/>
            <person name="Gojobori T."/>
            <person name="Itoh T."/>
            <person name="Niimura Y."/>
            <person name="Fujii Y."/>
            <person name="Habara T."/>
            <person name="Sakai H."/>
            <person name="Sato Y."/>
            <person name="Wilson G."/>
            <person name="Kumar K."/>
            <person name="McCouch S."/>
            <person name="Juretic N."/>
            <person name="Hoen D."/>
            <person name="Wright S."/>
            <person name="Bruskiewich R."/>
            <person name="Bureau T."/>
            <person name="Miyao A."/>
            <person name="Hirochika H."/>
            <person name="Nishikawa T."/>
            <person name="Kadowaki K."/>
            <person name="Sugiura M."/>
            <person name="Burr B."/>
            <person name="Sasaki T."/>
        </authorList>
    </citation>
    <scope>NUCLEOTIDE SEQUENCE [LARGE SCALE GENOMIC DNA]</scope>
    <source>
        <strain evidence="3">cv. Nipponbare</strain>
    </source>
</reference>
<evidence type="ECO:0000256" key="1">
    <source>
        <dbReference type="SAM" id="MobiDB-lite"/>
    </source>
</evidence>
<name>A0A0P0WZA0_ORYSJ</name>
<protein>
    <submittedName>
        <fullName evidence="2">Os06g0640400 protein</fullName>
    </submittedName>
</protein>
<sequence length="86" mass="9371">MGHAEEDDGGNVGDNWLEEVGFEVRAAASDEALNGESGQWRWWRISRPPPASASLPPPPPPPPPPLSFQHRSSHSGHVGLRMGQER</sequence>
<dbReference type="PaxDb" id="39947-A0A0P0WZA0"/>
<reference evidence="2 3" key="2">
    <citation type="journal article" date="2013" name="Plant Cell Physiol.">
        <title>Rice Annotation Project Database (RAP-DB): an integrative and interactive database for rice genomics.</title>
        <authorList>
            <person name="Sakai H."/>
            <person name="Lee S.S."/>
            <person name="Tanaka T."/>
            <person name="Numa H."/>
            <person name="Kim J."/>
            <person name="Kawahara Y."/>
            <person name="Wakimoto H."/>
            <person name="Yang C.C."/>
            <person name="Iwamoto M."/>
            <person name="Abe T."/>
            <person name="Yamada Y."/>
            <person name="Muto A."/>
            <person name="Inokuchi H."/>
            <person name="Ikemura T."/>
            <person name="Matsumoto T."/>
            <person name="Sasaki T."/>
            <person name="Itoh T."/>
        </authorList>
    </citation>
    <scope>NUCLEOTIDE SEQUENCE [LARGE SCALE GENOMIC DNA]</scope>
    <source>
        <strain evidence="3">cv. Nipponbare</strain>
    </source>
</reference>
<feature type="compositionally biased region" description="Pro residues" evidence="1">
    <location>
        <begin position="47"/>
        <end position="66"/>
    </location>
</feature>
<evidence type="ECO:0000313" key="3">
    <source>
        <dbReference type="Proteomes" id="UP000059680"/>
    </source>
</evidence>
<accession>A0A0P0WZA0</accession>
<keyword evidence="3" id="KW-1185">Reference proteome</keyword>